<accession>A0A7W2QAW7</accession>
<dbReference type="AlphaFoldDB" id="A0A7W2QAW7"/>
<dbReference type="PANTHER" id="PTHR36511">
    <property type="entry name" value="MERR FAMILY BACTERIAL REGULATORY PROTEIN"/>
    <property type="match status" value="1"/>
</dbReference>
<dbReference type="EMBL" id="JACGCX010000019">
    <property type="protein sequence ID" value="MBA6099719.1"/>
    <property type="molecule type" value="Genomic_DNA"/>
</dbReference>
<keyword evidence="3" id="KW-0804">Transcription</keyword>
<dbReference type="Gene3D" id="1.10.260.40">
    <property type="entry name" value="lambda repressor-like DNA-binding domains"/>
    <property type="match status" value="1"/>
</dbReference>
<evidence type="ECO:0000256" key="3">
    <source>
        <dbReference type="ARBA" id="ARBA00023163"/>
    </source>
</evidence>
<dbReference type="SUPFAM" id="SSF47413">
    <property type="entry name" value="lambda repressor-like DNA-binding domains"/>
    <property type="match status" value="1"/>
</dbReference>
<evidence type="ECO:0000256" key="1">
    <source>
        <dbReference type="ARBA" id="ARBA00023015"/>
    </source>
</evidence>
<dbReference type="Pfam" id="PF13560">
    <property type="entry name" value="HTH_31"/>
    <property type="match status" value="1"/>
</dbReference>
<dbReference type="InterPro" id="IPR010982">
    <property type="entry name" value="Lambda_DNA-bd_dom_sf"/>
</dbReference>
<dbReference type="InterPro" id="IPR001387">
    <property type="entry name" value="Cro/C1-type_HTH"/>
</dbReference>
<protein>
    <submittedName>
        <fullName evidence="5">DNA-binding transcriptional regulator</fullName>
    </submittedName>
</protein>
<name>A0A7W2QAW7_9PSED</name>
<proteinExistence type="predicted"/>
<dbReference type="Proteomes" id="UP000545074">
    <property type="component" value="Unassembled WGS sequence"/>
</dbReference>
<dbReference type="GO" id="GO:0003677">
    <property type="term" value="F:DNA binding"/>
    <property type="evidence" value="ECO:0007669"/>
    <property type="project" value="UniProtKB-KW"/>
</dbReference>
<sequence length="148" mass="16402">MALPSVTKPTSRSKSSRHCVSPVRFFWIYRPWRSVGRCKRACLRRSAVSSILIESLRDDLAALHAAGAIGKVTLRDYEALCPAPVRDFSAVEIRRLREALNVSQPVFALHLHTTASTIRKWEQGQTSPSGPALKLLNVIQNKGLSALL</sequence>
<feature type="domain" description="HTH cro/C1-type" evidence="4">
    <location>
        <begin position="93"/>
        <end position="136"/>
    </location>
</feature>
<dbReference type="InterPro" id="IPR052359">
    <property type="entry name" value="HTH-type_reg/antitoxin"/>
</dbReference>
<dbReference type="PROSITE" id="PS50943">
    <property type="entry name" value="HTH_CROC1"/>
    <property type="match status" value="1"/>
</dbReference>
<organism evidence="5 6">
    <name type="scientific">Pseudomonas juntendi</name>
    <dbReference type="NCBI Taxonomy" id="2666183"/>
    <lineage>
        <taxon>Bacteria</taxon>
        <taxon>Pseudomonadati</taxon>
        <taxon>Pseudomonadota</taxon>
        <taxon>Gammaproteobacteria</taxon>
        <taxon>Pseudomonadales</taxon>
        <taxon>Pseudomonadaceae</taxon>
        <taxon>Pseudomonas</taxon>
    </lineage>
</organism>
<evidence type="ECO:0000256" key="2">
    <source>
        <dbReference type="ARBA" id="ARBA00023125"/>
    </source>
</evidence>
<evidence type="ECO:0000313" key="5">
    <source>
        <dbReference type="EMBL" id="MBA6099719.1"/>
    </source>
</evidence>
<keyword evidence="2 5" id="KW-0238">DNA-binding</keyword>
<evidence type="ECO:0000259" key="4">
    <source>
        <dbReference type="PROSITE" id="PS50943"/>
    </source>
</evidence>
<gene>
    <name evidence="5" type="ORF">H4C80_21700</name>
</gene>
<evidence type="ECO:0000313" key="6">
    <source>
        <dbReference type="Proteomes" id="UP000545074"/>
    </source>
</evidence>
<dbReference type="PANTHER" id="PTHR36511:SF3">
    <property type="entry name" value="ANTITOXIN HIGA-2"/>
    <property type="match status" value="1"/>
</dbReference>
<comment type="caution">
    <text evidence="5">The sequence shown here is derived from an EMBL/GenBank/DDBJ whole genome shotgun (WGS) entry which is preliminary data.</text>
</comment>
<dbReference type="SMART" id="SM00530">
    <property type="entry name" value="HTH_XRE"/>
    <property type="match status" value="1"/>
</dbReference>
<keyword evidence="1" id="KW-0805">Transcription regulation</keyword>
<reference evidence="5 6" key="1">
    <citation type="submission" date="2020-07" db="EMBL/GenBank/DDBJ databases">
        <title>Diversity of carbapenemase encoding genes among Pseudomonas putida group clinical isolates in a tertiary Brazilian hospital.</title>
        <authorList>
            <person name="Alberto-Lei F."/>
            <person name="Nodari C.S."/>
            <person name="Streling A.P."/>
            <person name="Paulino J.T."/>
            <person name="Bessa-Neto F.O."/>
            <person name="Cayo R."/>
            <person name="Gales A.C."/>
        </authorList>
    </citation>
    <scope>NUCLEOTIDE SEQUENCE [LARGE SCALE GENOMIC DNA]</scope>
    <source>
        <strain evidence="5 6">12815</strain>
    </source>
</reference>
<dbReference type="CDD" id="cd00093">
    <property type="entry name" value="HTH_XRE"/>
    <property type="match status" value="1"/>
</dbReference>